<evidence type="ECO:0000256" key="2">
    <source>
        <dbReference type="ARBA" id="ARBA00022737"/>
    </source>
</evidence>
<dbReference type="Proteomes" id="UP000287247">
    <property type="component" value="Unassembled WGS sequence"/>
</dbReference>
<keyword evidence="5" id="KW-0472">Membrane</keyword>
<evidence type="ECO:0000256" key="4">
    <source>
        <dbReference type="SAM" id="MobiDB-lite"/>
    </source>
</evidence>
<evidence type="ECO:0000256" key="5">
    <source>
        <dbReference type="SAM" id="Phobius"/>
    </source>
</evidence>
<gene>
    <name evidence="6" type="ORF">AsFPU1_1688</name>
</gene>
<dbReference type="InterPro" id="IPR015943">
    <property type="entry name" value="WD40/YVTN_repeat-like_dom_sf"/>
</dbReference>
<feature type="region of interest" description="Disordered" evidence="4">
    <location>
        <begin position="155"/>
        <end position="176"/>
    </location>
</feature>
<dbReference type="PROSITE" id="PS00678">
    <property type="entry name" value="WD_REPEATS_1"/>
    <property type="match status" value="1"/>
</dbReference>
<keyword evidence="7" id="KW-1185">Reference proteome</keyword>
<feature type="compositionally biased region" description="Pro residues" evidence="4">
    <location>
        <begin position="82"/>
        <end position="99"/>
    </location>
</feature>
<dbReference type="SUPFAM" id="SSF50978">
    <property type="entry name" value="WD40 repeat-like"/>
    <property type="match status" value="1"/>
</dbReference>
<dbReference type="Pfam" id="PF00400">
    <property type="entry name" value="WD40"/>
    <property type="match status" value="6"/>
</dbReference>
<evidence type="ECO:0000256" key="3">
    <source>
        <dbReference type="PROSITE-ProRule" id="PRU00221"/>
    </source>
</evidence>
<reference evidence="7" key="1">
    <citation type="submission" date="2017-05" db="EMBL/GenBank/DDBJ databases">
        <title>Physiological properties and genetic analysis related to exopolysaccharide production of fresh-water unicellular cyanobacterium Aphanothece sacrum, Suizenji Nori, that has been cultured as a food source in Japan.</title>
        <authorList>
            <person name="Kanesaki Y."/>
            <person name="Yoshikawa S."/>
            <person name="Ohki K."/>
        </authorList>
    </citation>
    <scope>NUCLEOTIDE SEQUENCE [LARGE SCALE GENOMIC DNA]</scope>
    <source>
        <strain evidence="7">FPU1</strain>
    </source>
</reference>
<name>A0A401IG68_APHSA</name>
<keyword evidence="2" id="KW-0677">Repeat</keyword>
<dbReference type="PANTHER" id="PTHR19848">
    <property type="entry name" value="WD40 REPEAT PROTEIN"/>
    <property type="match status" value="1"/>
</dbReference>
<evidence type="ECO:0000313" key="6">
    <source>
        <dbReference type="EMBL" id="GBF80287.1"/>
    </source>
</evidence>
<keyword evidence="1 3" id="KW-0853">WD repeat</keyword>
<dbReference type="AlphaFoldDB" id="A0A401IG68"/>
<keyword evidence="5" id="KW-1133">Transmembrane helix</keyword>
<dbReference type="PRINTS" id="PR00320">
    <property type="entry name" value="GPROTEINBRPT"/>
</dbReference>
<feature type="repeat" description="WD" evidence="3">
    <location>
        <begin position="442"/>
        <end position="473"/>
    </location>
</feature>
<feature type="repeat" description="WD" evidence="3">
    <location>
        <begin position="212"/>
        <end position="253"/>
    </location>
</feature>
<dbReference type="Gene3D" id="2.130.10.10">
    <property type="entry name" value="YVTN repeat-like/Quinoprotein amine dehydrogenase"/>
    <property type="match status" value="2"/>
</dbReference>
<accession>A0A401IG68</accession>
<dbReference type="PROSITE" id="PS50082">
    <property type="entry name" value="WD_REPEATS_2"/>
    <property type="match status" value="6"/>
</dbReference>
<dbReference type="SMART" id="SM00320">
    <property type="entry name" value="WD40"/>
    <property type="match status" value="7"/>
</dbReference>
<dbReference type="CDD" id="cd00200">
    <property type="entry name" value="WD40"/>
    <property type="match status" value="1"/>
</dbReference>
<dbReference type="InterPro" id="IPR019775">
    <property type="entry name" value="WD40_repeat_CS"/>
</dbReference>
<evidence type="ECO:0000256" key="1">
    <source>
        <dbReference type="ARBA" id="ARBA00022574"/>
    </source>
</evidence>
<feature type="repeat" description="WD" evidence="3">
    <location>
        <begin position="357"/>
        <end position="391"/>
    </location>
</feature>
<keyword evidence="5" id="KW-0812">Transmembrane</keyword>
<dbReference type="InterPro" id="IPR036322">
    <property type="entry name" value="WD40_repeat_dom_sf"/>
</dbReference>
<dbReference type="OrthoDB" id="422888at2"/>
<dbReference type="InterPro" id="IPR020472">
    <property type="entry name" value="WD40_PAC1"/>
</dbReference>
<comment type="caution">
    <text evidence="6">The sequence shown here is derived from an EMBL/GenBank/DDBJ whole genome shotgun (WGS) entry which is preliminary data.</text>
</comment>
<feature type="repeat" description="WD" evidence="3">
    <location>
        <begin position="308"/>
        <end position="339"/>
    </location>
</feature>
<evidence type="ECO:0000313" key="7">
    <source>
        <dbReference type="Proteomes" id="UP000287247"/>
    </source>
</evidence>
<feature type="repeat" description="WD" evidence="3">
    <location>
        <begin position="497"/>
        <end position="524"/>
    </location>
</feature>
<dbReference type="PANTHER" id="PTHR19848:SF8">
    <property type="entry name" value="F-BOX AND WD REPEAT DOMAIN CONTAINING 7"/>
    <property type="match status" value="1"/>
</dbReference>
<dbReference type="RefSeq" id="WP_124971747.1">
    <property type="nucleotide sequence ID" value="NZ_BDQK01000007.1"/>
</dbReference>
<dbReference type="PROSITE" id="PS50294">
    <property type="entry name" value="WD_REPEATS_REGION"/>
    <property type="match status" value="5"/>
</dbReference>
<feature type="repeat" description="WD" evidence="3">
    <location>
        <begin position="392"/>
        <end position="426"/>
    </location>
</feature>
<organism evidence="6 7">
    <name type="scientific">Aphanothece sacrum FPU1</name>
    <dbReference type="NCBI Taxonomy" id="1920663"/>
    <lineage>
        <taxon>Bacteria</taxon>
        <taxon>Bacillati</taxon>
        <taxon>Cyanobacteriota</taxon>
        <taxon>Cyanophyceae</taxon>
        <taxon>Oscillatoriophycideae</taxon>
        <taxon>Chroococcales</taxon>
        <taxon>Aphanothecaceae</taxon>
        <taxon>Aphanothece</taxon>
    </lineage>
</organism>
<dbReference type="InterPro" id="IPR001680">
    <property type="entry name" value="WD40_rpt"/>
</dbReference>
<protein>
    <submittedName>
        <fullName evidence="6">Uncharacterized protein</fullName>
    </submittedName>
</protein>
<feature type="transmembrane region" description="Helical" evidence="5">
    <location>
        <begin position="14"/>
        <end position="46"/>
    </location>
</feature>
<sequence>MVFKQFHWLEVAEFLTLGIAVVCLFVAIATDIIILPLGFLTLALIFNALNRIRGQYVSRQRLANAVKQLKRQISQEIQEITPPEPVSPSPTPVQTPTPPQDTDSRGMGQLKEKVFIIEQSLNSVIQYLNTQVLPERIEQLEKSSAQLSQTLRELTKEVDQPPISEPETPPIASDPSLSINSISTATKLPIVSATSAFSPSPSIPEWDILYTLADHTDAVVSLAISPDGQWLASASWDQNLRIWDLSTGSHKTNVIAHSQGLLTVVFLPSQEHTSHYQLATGSFDQTIKLWLGEINESEEMTLNLRQTLTHHIGSVHGLALSKEPLLLISGSYDQTVKQWLLPHGEMHCSSYDPLGAVYAIAVDAPQGLIASAGGDGRVTLWQLDTGEQIGFLAGNVSSVESLAISADGQTLAAGCVDGSIKVWQLDPTRFGAGRPLQPVRVLNAHSGQVKALLFSQEEQILFSGGADGYLKIWHPSRREAIACLIMGNTDQPRQPGILSLAFCEDHQLLIAGSADGMIKIWRRL</sequence>
<dbReference type="EMBL" id="BDQK01000007">
    <property type="protein sequence ID" value="GBF80287.1"/>
    <property type="molecule type" value="Genomic_DNA"/>
</dbReference>
<proteinExistence type="predicted"/>
<feature type="region of interest" description="Disordered" evidence="4">
    <location>
        <begin position="79"/>
        <end position="106"/>
    </location>
</feature>